<dbReference type="Proteomes" id="UP000602759">
    <property type="component" value="Unassembled WGS sequence"/>
</dbReference>
<dbReference type="SUPFAM" id="SSF46785">
    <property type="entry name" value="Winged helix' DNA-binding domain"/>
    <property type="match status" value="1"/>
</dbReference>
<dbReference type="SMART" id="SM00895">
    <property type="entry name" value="FCD"/>
    <property type="match status" value="1"/>
</dbReference>
<dbReference type="InterPro" id="IPR000524">
    <property type="entry name" value="Tscrpt_reg_HTH_GntR"/>
</dbReference>
<dbReference type="CDD" id="cd07377">
    <property type="entry name" value="WHTH_GntR"/>
    <property type="match status" value="1"/>
</dbReference>
<dbReference type="Gene3D" id="1.10.10.10">
    <property type="entry name" value="Winged helix-like DNA-binding domain superfamily/Winged helix DNA-binding domain"/>
    <property type="match status" value="1"/>
</dbReference>
<evidence type="ECO:0000259" key="4">
    <source>
        <dbReference type="PROSITE" id="PS50949"/>
    </source>
</evidence>
<evidence type="ECO:0000256" key="2">
    <source>
        <dbReference type="ARBA" id="ARBA00023125"/>
    </source>
</evidence>
<dbReference type="PROSITE" id="PS50949">
    <property type="entry name" value="HTH_GNTR"/>
    <property type="match status" value="1"/>
</dbReference>
<dbReference type="PANTHER" id="PTHR43537">
    <property type="entry name" value="TRANSCRIPTIONAL REGULATOR, GNTR FAMILY"/>
    <property type="match status" value="1"/>
</dbReference>
<dbReference type="SMART" id="SM00345">
    <property type="entry name" value="HTH_GNTR"/>
    <property type="match status" value="1"/>
</dbReference>
<dbReference type="InterPro" id="IPR011711">
    <property type="entry name" value="GntR_C"/>
</dbReference>
<evidence type="ECO:0000256" key="3">
    <source>
        <dbReference type="ARBA" id="ARBA00023163"/>
    </source>
</evidence>
<comment type="caution">
    <text evidence="5">The sequence shown here is derived from an EMBL/GenBank/DDBJ whole genome shotgun (WGS) entry which is preliminary data.</text>
</comment>
<keyword evidence="6" id="KW-1185">Reference proteome</keyword>
<dbReference type="InterPro" id="IPR036388">
    <property type="entry name" value="WH-like_DNA-bd_sf"/>
</dbReference>
<dbReference type="PRINTS" id="PR00035">
    <property type="entry name" value="HTHGNTR"/>
</dbReference>
<evidence type="ECO:0000256" key="1">
    <source>
        <dbReference type="ARBA" id="ARBA00023015"/>
    </source>
</evidence>
<evidence type="ECO:0000313" key="5">
    <source>
        <dbReference type="EMBL" id="MBD1432033.1"/>
    </source>
</evidence>
<protein>
    <submittedName>
        <fullName evidence="5">FadR family transcriptional regulator</fullName>
    </submittedName>
</protein>
<dbReference type="EMBL" id="JACOIK010000002">
    <property type="protein sequence ID" value="MBD1432033.1"/>
    <property type="molecule type" value="Genomic_DNA"/>
</dbReference>
<dbReference type="InterPro" id="IPR036390">
    <property type="entry name" value="WH_DNA-bd_sf"/>
</dbReference>
<reference evidence="5 6" key="1">
    <citation type="submission" date="2020-08" db="EMBL/GenBank/DDBJ databases">
        <title>Sphingobacterium sp. DN00404 isolated from aquaculture water.</title>
        <authorList>
            <person name="Zhang M."/>
        </authorList>
    </citation>
    <scope>NUCLEOTIDE SEQUENCE [LARGE SCALE GENOMIC DNA]</scope>
    <source>
        <strain evidence="5 6">DN00404</strain>
    </source>
</reference>
<proteinExistence type="predicted"/>
<dbReference type="Gene3D" id="1.20.120.530">
    <property type="entry name" value="GntR ligand-binding domain-like"/>
    <property type="match status" value="1"/>
</dbReference>
<organism evidence="5 6">
    <name type="scientific">Sphingobacterium micropteri</name>
    <dbReference type="NCBI Taxonomy" id="2763501"/>
    <lineage>
        <taxon>Bacteria</taxon>
        <taxon>Pseudomonadati</taxon>
        <taxon>Bacteroidota</taxon>
        <taxon>Sphingobacteriia</taxon>
        <taxon>Sphingobacteriales</taxon>
        <taxon>Sphingobacteriaceae</taxon>
        <taxon>Sphingobacterium</taxon>
    </lineage>
</organism>
<sequence>MIRGKIKSHVYELASKLPTEPELMKALGVGRSSIREAIRILVNDGYLRVQQGVGTFVISSEGNESLVATFERGQFSELLEVRRLLEIRIAEKVAVNRTEENLKTIRQALDIRKRMATEGDINACINADIAFHQALADACGNSILTELYRASSKYVCNAFGQIYTSTKVFAETQDAHERLYLAVKEKDAVQSRLLLIGIIETV</sequence>
<evidence type="ECO:0000313" key="6">
    <source>
        <dbReference type="Proteomes" id="UP000602759"/>
    </source>
</evidence>
<dbReference type="SUPFAM" id="SSF48008">
    <property type="entry name" value="GntR ligand-binding domain-like"/>
    <property type="match status" value="1"/>
</dbReference>
<dbReference type="PANTHER" id="PTHR43537:SF47">
    <property type="entry name" value="REGULATORY PROTEIN GNTR HTH"/>
    <property type="match status" value="1"/>
</dbReference>
<dbReference type="InterPro" id="IPR008920">
    <property type="entry name" value="TF_FadR/GntR_C"/>
</dbReference>
<keyword evidence="2" id="KW-0238">DNA-binding</keyword>
<accession>A0ABR7YL33</accession>
<dbReference type="Pfam" id="PF07729">
    <property type="entry name" value="FCD"/>
    <property type="match status" value="1"/>
</dbReference>
<feature type="domain" description="HTH gntR-type" evidence="4">
    <location>
        <begin position="1"/>
        <end position="60"/>
    </location>
</feature>
<keyword evidence="1" id="KW-0805">Transcription regulation</keyword>
<gene>
    <name evidence="5" type="ORF">H8B06_04280</name>
</gene>
<name>A0ABR7YL33_9SPHI</name>
<keyword evidence="3" id="KW-0804">Transcription</keyword>
<dbReference type="Pfam" id="PF00392">
    <property type="entry name" value="GntR"/>
    <property type="match status" value="1"/>
</dbReference>